<accession>A0AAE8M1S4</accession>
<reference evidence="1" key="1">
    <citation type="submission" date="2018-03" db="EMBL/GenBank/DDBJ databases">
        <authorList>
            <person name="Guldener U."/>
        </authorList>
    </citation>
    <scope>NUCLEOTIDE SEQUENCE</scope>
</reference>
<evidence type="ECO:0000313" key="1">
    <source>
        <dbReference type="EMBL" id="SPJ72579.1"/>
    </source>
</evidence>
<name>A0AAE8M1S4_9HYPO</name>
<protein>
    <submittedName>
        <fullName evidence="1">Uncharacterized protein</fullName>
    </submittedName>
</protein>
<dbReference type="Proteomes" id="UP001187734">
    <property type="component" value="Unassembled WGS sequence"/>
</dbReference>
<dbReference type="EMBL" id="ONZP01000069">
    <property type="protein sequence ID" value="SPJ72579.1"/>
    <property type="molecule type" value="Genomic_DNA"/>
</dbReference>
<gene>
    <name evidence="1" type="ORF">FTOL_02308</name>
</gene>
<comment type="caution">
    <text evidence="1">The sequence shown here is derived from an EMBL/GenBank/DDBJ whole genome shotgun (WGS) entry which is preliminary data.</text>
</comment>
<evidence type="ECO:0000313" key="2">
    <source>
        <dbReference type="Proteomes" id="UP001187734"/>
    </source>
</evidence>
<proteinExistence type="predicted"/>
<sequence>MSRTASSTSGPSLSSWVEKLPIFSPPYNSTYTPVLYSIEEEDTSDPFSLPFEITEIVRLFDNIEIDNGEEPE</sequence>
<dbReference type="AlphaFoldDB" id="A0AAE8M1S4"/>
<organism evidence="1 2">
    <name type="scientific">Fusarium torulosum</name>
    <dbReference type="NCBI Taxonomy" id="33205"/>
    <lineage>
        <taxon>Eukaryota</taxon>
        <taxon>Fungi</taxon>
        <taxon>Dikarya</taxon>
        <taxon>Ascomycota</taxon>
        <taxon>Pezizomycotina</taxon>
        <taxon>Sordariomycetes</taxon>
        <taxon>Hypocreomycetidae</taxon>
        <taxon>Hypocreales</taxon>
        <taxon>Nectriaceae</taxon>
        <taxon>Fusarium</taxon>
    </lineage>
</organism>
<keyword evidence="2" id="KW-1185">Reference proteome</keyword>